<dbReference type="EMBL" id="GBRH01260307">
    <property type="protein sequence ID" value="JAD37588.1"/>
    <property type="molecule type" value="Transcribed_RNA"/>
</dbReference>
<accession>A0A0A8ZIV9</accession>
<name>A0A0A8ZIV9_ARUDO</name>
<dbReference type="AlphaFoldDB" id="A0A0A8ZIV9"/>
<proteinExistence type="predicted"/>
<reference evidence="1" key="2">
    <citation type="journal article" date="2015" name="Data Brief">
        <title>Shoot transcriptome of the giant reed, Arundo donax.</title>
        <authorList>
            <person name="Barrero R.A."/>
            <person name="Guerrero F.D."/>
            <person name="Moolhuijzen P."/>
            <person name="Goolsby J.A."/>
            <person name="Tidwell J."/>
            <person name="Bellgard S.E."/>
            <person name="Bellgard M.I."/>
        </authorList>
    </citation>
    <scope>NUCLEOTIDE SEQUENCE</scope>
    <source>
        <tissue evidence="1">Shoot tissue taken approximately 20 cm above the soil surface</tissue>
    </source>
</reference>
<organism evidence="1">
    <name type="scientific">Arundo donax</name>
    <name type="common">Giant reed</name>
    <name type="synonym">Donax arundinaceus</name>
    <dbReference type="NCBI Taxonomy" id="35708"/>
    <lineage>
        <taxon>Eukaryota</taxon>
        <taxon>Viridiplantae</taxon>
        <taxon>Streptophyta</taxon>
        <taxon>Embryophyta</taxon>
        <taxon>Tracheophyta</taxon>
        <taxon>Spermatophyta</taxon>
        <taxon>Magnoliopsida</taxon>
        <taxon>Liliopsida</taxon>
        <taxon>Poales</taxon>
        <taxon>Poaceae</taxon>
        <taxon>PACMAD clade</taxon>
        <taxon>Arundinoideae</taxon>
        <taxon>Arundineae</taxon>
        <taxon>Arundo</taxon>
    </lineage>
</organism>
<sequence>MGKFVSLLIIQQVTNSAFMLTFVPQCTNKKINK</sequence>
<protein>
    <submittedName>
        <fullName evidence="1">Uncharacterized protein</fullName>
    </submittedName>
</protein>
<reference evidence="1" key="1">
    <citation type="submission" date="2014-09" db="EMBL/GenBank/DDBJ databases">
        <authorList>
            <person name="Magalhaes I.L.F."/>
            <person name="Oliveira U."/>
            <person name="Santos F.R."/>
            <person name="Vidigal T.H.D.A."/>
            <person name="Brescovit A.D."/>
            <person name="Santos A.J."/>
        </authorList>
    </citation>
    <scope>NUCLEOTIDE SEQUENCE</scope>
    <source>
        <tissue evidence="1">Shoot tissue taken approximately 20 cm above the soil surface</tissue>
    </source>
</reference>
<evidence type="ECO:0000313" key="1">
    <source>
        <dbReference type="EMBL" id="JAD37588.1"/>
    </source>
</evidence>